<feature type="transmembrane region" description="Helical" evidence="1">
    <location>
        <begin position="79"/>
        <end position="102"/>
    </location>
</feature>
<reference evidence="3 4" key="1">
    <citation type="submission" date="2018-06" db="EMBL/GenBank/DDBJ databases">
        <title>Draft genome sequence of Modestobacter versicolor CP153-2.</title>
        <authorList>
            <person name="Gundlapally S.R."/>
        </authorList>
    </citation>
    <scope>NUCLEOTIDE SEQUENCE [LARGE SCALE GENOMIC DNA]</scope>
    <source>
        <strain evidence="3 4">CP153-2</strain>
    </source>
</reference>
<dbReference type="RefSeq" id="WP_110551004.1">
    <property type="nucleotide sequence ID" value="NZ_JACIBU010000001.1"/>
</dbReference>
<evidence type="ECO:0000256" key="1">
    <source>
        <dbReference type="SAM" id="Phobius"/>
    </source>
</evidence>
<accession>A0A323VF66</accession>
<proteinExistence type="predicted"/>
<evidence type="ECO:0000313" key="2">
    <source>
        <dbReference type="EMBL" id="MBB3676124.1"/>
    </source>
</evidence>
<keyword evidence="1" id="KW-0812">Transmembrane</keyword>
<comment type="caution">
    <text evidence="3">The sequence shown here is derived from an EMBL/GenBank/DDBJ whole genome shotgun (WGS) entry which is preliminary data.</text>
</comment>
<reference evidence="2 5" key="2">
    <citation type="submission" date="2020-08" db="EMBL/GenBank/DDBJ databases">
        <title>Sequencing the genomes of 1000 actinobacteria strains.</title>
        <authorList>
            <person name="Klenk H.-P."/>
        </authorList>
    </citation>
    <scope>NUCLEOTIDE SEQUENCE [LARGE SCALE GENOMIC DNA]</scope>
    <source>
        <strain evidence="2 5">DSM 16678</strain>
    </source>
</reference>
<name>A0A323VF66_9ACTN</name>
<dbReference type="OrthoDB" id="5197229at2"/>
<evidence type="ECO:0000313" key="3">
    <source>
        <dbReference type="EMBL" id="PZA22703.1"/>
    </source>
</evidence>
<dbReference type="Proteomes" id="UP000247602">
    <property type="component" value="Unassembled WGS sequence"/>
</dbReference>
<organism evidence="3 4">
    <name type="scientific">Modestobacter versicolor</name>
    <dbReference type="NCBI Taxonomy" id="429133"/>
    <lineage>
        <taxon>Bacteria</taxon>
        <taxon>Bacillati</taxon>
        <taxon>Actinomycetota</taxon>
        <taxon>Actinomycetes</taxon>
        <taxon>Geodermatophilales</taxon>
        <taxon>Geodermatophilaceae</taxon>
        <taxon>Modestobacter</taxon>
    </lineage>
</organism>
<evidence type="ECO:0000313" key="4">
    <source>
        <dbReference type="Proteomes" id="UP000247602"/>
    </source>
</evidence>
<dbReference type="AlphaFoldDB" id="A0A323VF66"/>
<dbReference type="EMBL" id="QKNV01000022">
    <property type="protein sequence ID" value="PZA22703.1"/>
    <property type="molecule type" value="Genomic_DNA"/>
</dbReference>
<dbReference type="Proteomes" id="UP000580718">
    <property type="component" value="Unassembled WGS sequence"/>
</dbReference>
<keyword evidence="1" id="KW-0472">Membrane</keyword>
<protein>
    <submittedName>
        <fullName evidence="3">Uncharacterized protein</fullName>
    </submittedName>
</protein>
<feature type="transmembrane region" description="Helical" evidence="1">
    <location>
        <begin position="6"/>
        <end position="23"/>
    </location>
</feature>
<dbReference type="EMBL" id="JACIBU010000001">
    <property type="protein sequence ID" value="MBB3676124.1"/>
    <property type="molecule type" value="Genomic_DNA"/>
</dbReference>
<gene>
    <name evidence="3" type="ORF">DMO24_03755</name>
    <name evidence="2" type="ORF">FHX36_001859</name>
</gene>
<keyword evidence="1" id="KW-1133">Transmembrane helix</keyword>
<keyword evidence="4" id="KW-1185">Reference proteome</keyword>
<evidence type="ECO:0000313" key="5">
    <source>
        <dbReference type="Proteomes" id="UP000580718"/>
    </source>
</evidence>
<feature type="transmembrane region" description="Helical" evidence="1">
    <location>
        <begin position="44"/>
        <end position="73"/>
    </location>
</feature>
<sequence>MVIEVLMIVGVAVLPLPALALGCRRLLRRTGRSSTDDRTDRFEFALVVTGRVIGLLLLFALSGITLLACIGGLVKDLRVPSLVYVFFVADLLVASLVVLTVGRRDPRPARRRATPARR</sequence>